<dbReference type="OrthoDB" id="5337932at2"/>
<reference evidence="8 9" key="1">
    <citation type="submission" date="2016-11" db="EMBL/GenBank/DDBJ databases">
        <authorList>
            <person name="Jaros S."/>
            <person name="Januszkiewicz K."/>
            <person name="Wedrychowicz H."/>
        </authorList>
    </citation>
    <scope>NUCLEOTIDE SEQUENCE [LARGE SCALE GENOMIC DNA]</scope>
    <source>
        <strain evidence="8 9">DSM 5091</strain>
    </source>
</reference>
<feature type="chain" id="PRO_5009919302" evidence="6">
    <location>
        <begin position="23"/>
        <end position="292"/>
    </location>
</feature>
<name>A0A1M6LPD8_MALRU</name>
<dbReference type="SUPFAM" id="SSF49344">
    <property type="entry name" value="CBD9-like"/>
    <property type="match status" value="1"/>
</dbReference>
<dbReference type="InterPro" id="IPR019020">
    <property type="entry name" value="Cyt-c552/DMSO_Rdtase_haem-bd"/>
</dbReference>
<keyword evidence="4" id="KW-0249">Electron transport</keyword>
<dbReference type="Proteomes" id="UP000184171">
    <property type="component" value="Unassembled WGS sequence"/>
</dbReference>
<dbReference type="STRING" id="1122189.SAMN02745165_03034"/>
<dbReference type="RefSeq" id="WP_072909583.1">
    <property type="nucleotide sequence ID" value="NZ_FQZT01000014.1"/>
</dbReference>
<evidence type="ECO:0000313" key="9">
    <source>
        <dbReference type="Proteomes" id="UP000184171"/>
    </source>
</evidence>
<evidence type="ECO:0000256" key="6">
    <source>
        <dbReference type="SAM" id="SignalP"/>
    </source>
</evidence>
<accession>A0A1M6LPD8</accession>
<dbReference type="GO" id="GO:0020037">
    <property type="term" value="F:heme binding"/>
    <property type="evidence" value="ECO:0007669"/>
    <property type="project" value="InterPro"/>
</dbReference>
<feature type="signal peptide" evidence="6">
    <location>
        <begin position="1"/>
        <end position="22"/>
    </location>
</feature>
<keyword evidence="1" id="KW-0813">Transport</keyword>
<organism evidence="8 9">
    <name type="scientific">Malonomonas rubra DSM 5091</name>
    <dbReference type="NCBI Taxonomy" id="1122189"/>
    <lineage>
        <taxon>Bacteria</taxon>
        <taxon>Pseudomonadati</taxon>
        <taxon>Thermodesulfobacteriota</taxon>
        <taxon>Desulfuromonadia</taxon>
        <taxon>Desulfuromonadales</taxon>
        <taxon>Geopsychrobacteraceae</taxon>
        <taxon>Malonomonas</taxon>
    </lineage>
</organism>
<dbReference type="Gene3D" id="2.60.40.1190">
    <property type="match status" value="1"/>
</dbReference>
<protein>
    <submittedName>
        <fullName evidence="8">Ethylbenzene dehydrogenase</fullName>
    </submittedName>
</protein>
<dbReference type="AlphaFoldDB" id="A0A1M6LPD8"/>
<sequence length="292" mass="32919">MRTGLTCAFVCLSLFFSAAVFAEQPVVAKRITSAPQIDGHADESFWQQIAPVTVNDVVAKIPLQLKAAHDGEHLYFLVEFPDADESRLHRALVWKPELNSYQNGPTREDSFVLKWAMSGQDADLTLSSDRPYRADVWYWKAHRTDHAGYADDKIQHYTTSRSKKSLLLLSKSGKVFYLLRNGDKGSSAYKPKLQAAYTENQVAKYDLVEPGGSRADVRAKGYWQDGRWTIEFARKLQTGNDDDLQMNLDGQYLFGVSRYEIAGRQPEPETESDVPLFGSGEVGELLRLSFQP</sequence>
<gene>
    <name evidence="8" type="ORF">SAMN02745165_03034</name>
</gene>
<evidence type="ECO:0000259" key="7">
    <source>
        <dbReference type="Pfam" id="PF09459"/>
    </source>
</evidence>
<keyword evidence="2" id="KW-0349">Heme</keyword>
<keyword evidence="6" id="KW-0732">Signal</keyword>
<dbReference type="GO" id="GO:0046872">
    <property type="term" value="F:metal ion binding"/>
    <property type="evidence" value="ECO:0007669"/>
    <property type="project" value="UniProtKB-KW"/>
</dbReference>
<keyword evidence="3" id="KW-0479">Metal-binding</keyword>
<proteinExistence type="predicted"/>
<evidence type="ECO:0000256" key="3">
    <source>
        <dbReference type="ARBA" id="ARBA00022723"/>
    </source>
</evidence>
<evidence type="ECO:0000256" key="1">
    <source>
        <dbReference type="ARBA" id="ARBA00022448"/>
    </source>
</evidence>
<keyword evidence="9" id="KW-1185">Reference proteome</keyword>
<evidence type="ECO:0000256" key="5">
    <source>
        <dbReference type="ARBA" id="ARBA00023004"/>
    </source>
</evidence>
<feature type="domain" description="Cytochrome c-552/DMSO reductase-like haem-binding" evidence="7">
    <location>
        <begin position="44"/>
        <end position="258"/>
    </location>
</feature>
<evidence type="ECO:0000313" key="8">
    <source>
        <dbReference type="EMBL" id="SHJ73059.1"/>
    </source>
</evidence>
<keyword evidence="5" id="KW-0408">Iron</keyword>
<dbReference type="EMBL" id="FQZT01000014">
    <property type="protein sequence ID" value="SHJ73059.1"/>
    <property type="molecule type" value="Genomic_DNA"/>
</dbReference>
<dbReference type="Pfam" id="PF09459">
    <property type="entry name" value="EB_dh"/>
    <property type="match status" value="1"/>
</dbReference>
<evidence type="ECO:0000256" key="4">
    <source>
        <dbReference type="ARBA" id="ARBA00022982"/>
    </source>
</evidence>
<evidence type="ECO:0000256" key="2">
    <source>
        <dbReference type="ARBA" id="ARBA00022617"/>
    </source>
</evidence>